<feature type="active site" description="Proton donor/acceptor" evidence="5">
    <location>
        <position position="156"/>
    </location>
</feature>
<evidence type="ECO:0000256" key="7">
    <source>
        <dbReference type="PIRSR" id="PIRSR604808-3"/>
    </source>
</evidence>
<accession>A0A849I409</accession>
<dbReference type="PROSITE" id="PS51435">
    <property type="entry name" value="AP_NUCLEASE_F1_4"/>
    <property type="match status" value="1"/>
</dbReference>
<dbReference type="CDD" id="cd09086">
    <property type="entry name" value="ExoIII-like_AP-endo"/>
    <property type="match status" value="1"/>
</dbReference>
<keyword evidence="6" id="KW-0464">Manganese</keyword>
<protein>
    <submittedName>
        <fullName evidence="9">Exodeoxyribonuclease III</fullName>
    </submittedName>
</protein>
<reference evidence="9 10" key="1">
    <citation type="submission" date="2020-04" db="EMBL/GenBank/DDBJ databases">
        <title>Enterovirga sp. isolate from soil.</title>
        <authorList>
            <person name="Chea S."/>
            <person name="Kim D.-U."/>
        </authorList>
    </citation>
    <scope>NUCLEOTIDE SEQUENCE [LARGE SCALE GENOMIC DNA]</scope>
    <source>
        <strain evidence="9 10">DB1703</strain>
    </source>
</reference>
<dbReference type="GO" id="GO:0046872">
    <property type="term" value="F:metal ion binding"/>
    <property type="evidence" value="ECO:0007669"/>
    <property type="project" value="UniProtKB-KW"/>
</dbReference>
<dbReference type="InterPro" id="IPR020847">
    <property type="entry name" value="AP_endonuclease_F1_BS"/>
</dbReference>
<dbReference type="InterPro" id="IPR036691">
    <property type="entry name" value="Endo/exonu/phosph_ase_sf"/>
</dbReference>
<dbReference type="InterPro" id="IPR005135">
    <property type="entry name" value="Endo/exonuclease/phosphatase"/>
</dbReference>
<evidence type="ECO:0000259" key="8">
    <source>
        <dbReference type="Pfam" id="PF03372"/>
    </source>
</evidence>
<keyword evidence="4 6" id="KW-0460">Magnesium</keyword>
<feature type="binding site" evidence="6">
    <location>
        <position position="259"/>
    </location>
    <ligand>
        <name>Mg(2+)</name>
        <dbReference type="ChEBI" id="CHEBI:18420"/>
        <label>1</label>
    </ligand>
</feature>
<dbReference type="Proteomes" id="UP000564885">
    <property type="component" value="Unassembled WGS sequence"/>
</dbReference>
<dbReference type="Gene3D" id="3.60.10.10">
    <property type="entry name" value="Endonuclease/exonuclease/phosphatase"/>
    <property type="match status" value="1"/>
</dbReference>
<feature type="active site" description="Proton acceptor" evidence="5">
    <location>
        <position position="260"/>
    </location>
</feature>
<dbReference type="Pfam" id="PF03372">
    <property type="entry name" value="Exo_endo_phos"/>
    <property type="match status" value="1"/>
</dbReference>
<feature type="binding site" evidence="6">
    <location>
        <position position="36"/>
    </location>
    <ligand>
        <name>Mg(2+)</name>
        <dbReference type="ChEBI" id="CHEBI:18420"/>
        <label>1</label>
    </ligand>
</feature>
<feature type="binding site" evidence="6">
    <location>
        <position position="260"/>
    </location>
    <ligand>
        <name>Mg(2+)</name>
        <dbReference type="ChEBI" id="CHEBI:18420"/>
        <label>1</label>
    </ligand>
</feature>
<organism evidence="9 10">
    <name type="scientific">Enterovirga aerilata</name>
    <dbReference type="NCBI Taxonomy" id="2730920"/>
    <lineage>
        <taxon>Bacteria</taxon>
        <taxon>Pseudomonadati</taxon>
        <taxon>Pseudomonadota</taxon>
        <taxon>Alphaproteobacteria</taxon>
        <taxon>Hyphomicrobiales</taxon>
        <taxon>Methylobacteriaceae</taxon>
        <taxon>Enterovirga</taxon>
    </lineage>
</organism>
<keyword evidence="3" id="KW-0378">Hydrolase</keyword>
<feature type="site" description="Interaction with DNA substrate" evidence="7">
    <location>
        <position position="260"/>
    </location>
</feature>
<dbReference type="PROSITE" id="PS00726">
    <property type="entry name" value="AP_NUCLEASE_F1_1"/>
    <property type="match status" value="1"/>
</dbReference>
<keyword evidence="10" id="KW-1185">Reference proteome</keyword>
<dbReference type="PANTHER" id="PTHR43250">
    <property type="entry name" value="EXODEOXYRIBONUCLEASE III"/>
    <property type="match status" value="1"/>
</dbReference>
<dbReference type="GO" id="GO:0004519">
    <property type="term" value="F:endonuclease activity"/>
    <property type="evidence" value="ECO:0007669"/>
    <property type="project" value="InterPro"/>
</dbReference>
<comment type="similarity">
    <text evidence="1">Belongs to the DNA repair enzymes AP/ExoA family.</text>
</comment>
<dbReference type="GO" id="GO:0006281">
    <property type="term" value="P:DNA repair"/>
    <property type="evidence" value="ECO:0007669"/>
    <property type="project" value="InterPro"/>
</dbReference>
<feature type="binding site" evidence="6">
    <location>
        <position position="9"/>
    </location>
    <ligand>
        <name>Mg(2+)</name>
        <dbReference type="ChEBI" id="CHEBI:18420"/>
        <label>1</label>
    </ligand>
</feature>
<evidence type="ECO:0000313" key="10">
    <source>
        <dbReference type="Proteomes" id="UP000564885"/>
    </source>
</evidence>
<keyword evidence="2 6" id="KW-0479">Metal-binding</keyword>
<comment type="cofactor">
    <cofactor evidence="6">
        <name>Mg(2+)</name>
        <dbReference type="ChEBI" id="CHEBI:18420"/>
    </cofactor>
    <cofactor evidence="6">
        <name>Mn(2+)</name>
        <dbReference type="ChEBI" id="CHEBI:29035"/>
    </cofactor>
    <text evidence="6">Probably binds two magnesium or manganese ions per subunit.</text>
</comment>
<evidence type="ECO:0000256" key="5">
    <source>
        <dbReference type="PIRSR" id="PIRSR604808-1"/>
    </source>
</evidence>
<name>A0A849I409_9HYPH</name>
<dbReference type="PANTHER" id="PTHR43250:SF2">
    <property type="entry name" value="EXODEOXYRIBONUCLEASE III"/>
    <property type="match status" value="1"/>
</dbReference>
<evidence type="ECO:0000256" key="4">
    <source>
        <dbReference type="ARBA" id="ARBA00022842"/>
    </source>
</evidence>
<evidence type="ECO:0000256" key="6">
    <source>
        <dbReference type="PIRSR" id="PIRSR604808-2"/>
    </source>
</evidence>
<evidence type="ECO:0000313" key="9">
    <source>
        <dbReference type="EMBL" id="NNM71119.1"/>
    </source>
</evidence>
<evidence type="ECO:0000256" key="1">
    <source>
        <dbReference type="ARBA" id="ARBA00007092"/>
    </source>
</evidence>
<dbReference type="SUPFAM" id="SSF56219">
    <property type="entry name" value="DNase I-like"/>
    <property type="match status" value="1"/>
</dbReference>
<dbReference type="GO" id="GO:0003677">
    <property type="term" value="F:DNA binding"/>
    <property type="evidence" value="ECO:0007669"/>
    <property type="project" value="InterPro"/>
</dbReference>
<dbReference type="InterPro" id="IPR004808">
    <property type="entry name" value="AP_endonuc_1"/>
</dbReference>
<feature type="domain" description="Endonuclease/exonuclease/phosphatase" evidence="8">
    <location>
        <begin position="7"/>
        <end position="260"/>
    </location>
</feature>
<sequence>MKLSVSTWNINSVRLRIDQVERALGEIAPDVLCLQETKCPDNCFPLKALQGFGYPHVVQVGQKGYNGVAILSRFPFAKVEPQNWCERQDARHIAVTLGPEAGEAAGFEIHNFYVPAGGDVPDPELNPKFKHKLQFLAEMRDWAGRRGKRPTIVVGDLNVAPLEHDVWSHKQLLDVVSHTPVETEALETLRQEGAFIDCARHLTPEPTKIYTWWSYRSPDWAAANKGRRLDHVWISDDLGSTLRSVDIHGDARGWMRPSDHVPVTATLEF</sequence>
<feature type="site" description="Transition state stabilizer" evidence="7">
    <location>
        <position position="158"/>
    </location>
</feature>
<gene>
    <name evidence="9" type="ORF">HJG44_01760</name>
</gene>
<dbReference type="RefSeq" id="WP_171216617.1">
    <property type="nucleotide sequence ID" value="NZ_JABEPP010000001.1"/>
</dbReference>
<dbReference type="GO" id="GO:0008311">
    <property type="term" value="F:double-stranded DNA 3'-5' DNA exonuclease activity"/>
    <property type="evidence" value="ECO:0007669"/>
    <property type="project" value="InterPro"/>
</dbReference>
<evidence type="ECO:0000256" key="2">
    <source>
        <dbReference type="ARBA" id="ARBA00022723"/>
    </source>
</evidence>
<dbReference type="InterPro" id="IPR037493">
    <property type="entry name" value="ExoIII-like"/>
</dbReference>
<feature type="binding site" evidence="6">
    <location>
        <position position="158"/>
    </location>
    <ligand>
        <name>Mg(2+)</name>
        <dbReference type="ChEBI" id="CHEBI:18420"/>
        <label>1</label>
    </ligand>
</feature>
<dbReference type="EMBL" id="JABEPP010000001">
    <property type="protein sequence ID" value="NNM71119.1"/>
    <property type="molecule type" value="Genomic_DNA"/>
</dbReference>
<feature type="binding site" evidence="6">
    <location>
        <position position="156"/>
    </location>
    <ligand>
        <name>Mg(2+)</name>
        <dbReference type="ChEBI" id="CHEBI:18420"/>
        <label>1</label>
    </ligand>
</feature>
<feature type="active site" evidence="5">
    <location>
        <position position="113"/>
    </location>
</feature>
<feature type="site" description="Important for catalytic activity" evidence="7">
    <location>
        <position position="230"/>
    </location>
</feature>
<evidence type="ECO:0000256" key="3">
    <source>
        <dbReference type="ARBA" id="ARBA00022801"/>
    </source>
</evidence>
<dbReference type="NCBIfam" id="TIGR00633">
    <property type="entry name" value="xth"/>
    <property type="match status" value="1"/>
</dbReference>
<comment type="caution">
    <text evidence="9">The sequence shown here is derived from an EMBL/GenBank/DDBJ whole genome shotgun (WGS) entry which is preliminary data.</text>
</comment>
<proteinExistence type="inferred from homology"/>
<dbReference type="AlphaFoldDB" id="A0A849I409"/>